<comment type="caution">
    <text evidence="2">The sequence shown here is derived from an EMBL/GenBank/DDBJ whole genome shotgun (WGS) entry which is preliminary data.</text>
</comment>
<evidence type="ECO:0000313" key="2">
    <source>
        <dbReference type="EMBL" id="KAE8287089.1"/>
    </source>
</evidence>
<organism evidence="2 3">
    <name type="scientific">Larimichthys crocea</name>
    <name type="common">Large yellow croaker</name>
    <name type="synonym">Pseudosciaena crocea</name>
    <dbReference type="NCBI Taxonomy" id="215358"/>
    <lineage>
        <taxon>Eukaryota</taxon>
        <taxon>Metazoa</taxon>
        <taxon>Chordata</taxon>
        <taxon>Craniata</taxon>
        <taxon>Vertebrata</taxon>
        <taxon>Euteleostomi</taxon>
        <taxon>Actinopterygii</taxon>
        <taxon>Neopterygii</taxon>
        <taxon>Teleostei</taxon>
        <taxon>Neoteleostei</taxon>
        <taxon>Acanthomorphata</taxon>
        <taxon>Eupercaria</taxon>
        <taxon>Sciaenidae</taxon>
        <taxon>Larimichthys</taxon>
    </lineage>
</organism>
<protein>
    <submittedName>
        <fullName evidence="2">Uncharacterized protein</fullName>
    </submittedName>
</protein>
<name>A0A6G0I6I2_LARCR</name>
<proteinExistence type="predicted"/>
<reference evidence="2 3" key="1">
    <citation type="submission" date="2019-07" db="EMBL/GenBank/DDBJ databases">
        <title>Chromosome genome assembly for large yellow croaker.</title>
        <authorList>
            <person name="Xiao S."/>
        </authorList>
    </citation>
    <scope>NUCLEOTIDE SEQUENCE [LARGE SCALE GENOMIC DNA]</scope>
    <source>
        <strain evidence="2">JMULYC20181020</strain>
        <tissue evidence="2">Muscle</tissue>
    </source>
</reference>
<evidence type="ECO:0000256" key="1">
    <source>
        <dbReference type="SAM" id="MobiDB-lite"/>
    </source>
</evidence>
<gene>
    <name evidence="2" type="ORF">D5F01_LYC15051</name>
</gene>
<dbReference type="Proteomes" id="UP000424527">
    <property type="component" value="Unassembled WGS sequence"/>
</dbReference>
<dbReference type="AlphaFoldDB" id="A0A6G0I6I2"/>
<dbReference type="EMBL" id="REGW02000014">
    <property type="protein sequence ID" value="KAE8287089.1"/>
    <property type="molecule type" value="Genomic_DNA"/>
</dbReference>
<feature type="region of interest" description="Disordered" evidence="1">
    <location>
        <begin position="26"/>
        <end position="82"/>
    </location>
</feature>
<evidence type="ECO:0000313" key="3">
    <source>
        <dbReference type="Proteomes" id="UP000424527"/>
    </source>
</evidence>
<sequence>MDCCCLGATLDLAITKEVWMVSPVNRQPQRMVKPKKPTQKTLKSPSEIKGNLPTKPANTSSPGSTSPVHAQRDAPEEDASPSPSLVAISWIENMKFDNLETTLTGVKNTVTSKTSRIINLEEWHREFHGHLAELEKSYDDLRVQNKLRLHLCPTCYLNSWKLSISPGELKWTVPTTSARTRIMITRIHHNAVKEKIIQVAHNEGPLNYNGQ</sequence>
<accession>A0A6G0I6I2</accession>
<feature type="compositionally biased region" description="Polar residues" evidence="1">
    <location>
        <begin position="56"/>
        <end position="68"/>
    </location>
</feature>
<keyword evidence="3" id="KW-1185">Reference proteome</keyword>